<feature type="transmembrane region" description="Helical" evidence="12">
    <location>
        <begin position="146"/>
        <end position="174"/>
    </location>
</feature>
<keyword evidence="6 12" id="KW-1133">Transmembrane helix</keyword>
<dbReference type="PANTHER" id="PTHR11394:SF160">
    <property type="entry name" value="TASTE RECEPTOR TYPE 2"/>
    <property type="match status" value="1"/>
</dbReference>
<dbReference type="EMBL" id="WNTK01001579">
    <property type="protein sequence ID" value="KAG9467159.1"/>
    <property type="molecule type" value="Genomic_DNA"/>
</dbReference>
<feature type="transmembrane region" description="Helical" evidence="12">
    <location>
        <begin position="120"/>
        <end position="140"/>
    </location>
</feature>
<comment type="subcellular location">
    <subcellularLocation>
        <location evidence="1">Membrane</location>
        <topology evidence="1">Multi-pass membrane protein</topology>
    </subcellularLocation>
</comment>
<evidence type="ECO:0000256" key="8">
    <source>
        <dbReference type="ARBA" id="ARBA00023136"/>
    </source>
</evidence>
<evidence type="ECO:0000256" key="2">
    <source>
        <dbReference type="ARBA" id="ARBA00007376"/>
    </source>
</evidence>
<feature type="transmembrane region" description="Helical" evidence="12">
    <location>
        <begin position="195"/>
        <end position="216"/>
    </location>
</feature>
<feature type="transmembrane region" description="Helical" evidence="12">
    <location>
        <begin position="81"/>
        <end position="99"/>
    </location>
</feature>
<dbReference type="SUPFAM" id="SSF81321">
    <property type="entry name" value="Family A G protein-coupled receptor-like"/>
    <property type="match status" value="1"/>
</dbReference>
<keyword evidence="9" id="KW-0675">Receptor</keyword>
<evidence type="ECO:0000313" key="13">
    <source>
        <dbReference type="EMBL" id="KAG9467159.1"/>
    </source>
</evidence>
<dbReference type="InterPro" id="IPR007960">
    <property type="entry name" value="TAS2R"/>
</dbReference>
<evidence type="ECO:0000313" key="14">
    <source>
        <dbReference type="Proteomes" id="UP000770717"/>
    </source>
</evidence>
<evidence type="ECO:0000256" key="12">
    <source>
        <dbReference type="SAM" id="Phobius"/>
    </source>
</evidence>
<keyword evidence="7" id="KW-0297">G-protein coupled receptor</keyword>
<dbReference type="Pfam" id="PF05296">
    <property type="entry name" value="TAS2R"/>
    <property type="match status" value="1"/>
</dbReference>
<evidence type="ECO:0008006" key="15">
    <source>
        <dbReference type="Google" id="ProtNLM"/>
    </source>
</evidence>
<name>A0A8J6EDQ6_ELECQ</name>
<evidence type="ECO:0000256" key="9">
    <source>
        <dbReference type="ARBA" id="ARBA00023170"/>
    </source>
</evidence>
<dbReference type="GO" id="GO:0033038">
    <property type="term" value="F:bitter taste receptor activity"/>
    <property type="evidence" value="ECO:0007669"/>
    <property type="project" value="InterPro"/>
</dbReference>
<feature type="transmembrane region" description="Helical" evidence="12">
    <location>
        <begin position="287"/>
        <end position="311"/>
    </location>
</feature>
<dbReference type="OrthoDB" id="8876749at2759"/>
<evidence type="ECO:0000256" key="7">
    <source>
        <dbReference type="ARBA" id="ARBA00023040"/>
    </source>
</evidence>
<accession>A0A8J6EDQ6</accession>
<keyword evidence="5 12" id="KW-0812">Transmembrane</keyword>
<feature type="transmembrane region" description="Helical" evidence="12">
    <location>
        <begin position="236"/>
        <end position="266"/>
    </location>
</feature>
<keyword evidence="4" id="KW-0716">Sensory transduction</keyword>
<reference evidence="13" key="1">
    <citation type="thesis" date="2020" institute="ProQuest LLC" country="789 East Eisenhower Parkway, Ann Arbor, MI, USA">
        <title>Comparative Genomics and Chromosome Evolution.</title>
        <authorList>
            <person name="Mudd A.B."/>
        </authorList>
    </citation>
    <scope>NUCLEOTIDE SEQUENCE</scope>
    <source>
        <strain evidence="13">HN-11 Male</strain>
        <tissue evidence="13">Kidney and liver</tissue>
    </source>
</reference>
<evidence type="ECO:0000256" key="1">
    <source>
        <dbReference type="ARBA" id="ARBA00004141"/>
    </source>
</evidence>
<dbReference type="PANTHER" id="PTHR11394">
    <property type="entry name" value="TASTE RECEPTOR TYPE 2"/>
    <property type="match status" value="1"/>
</dbReference>
<dbReference type="GO" id="GO:0004930">
    <property type="term" value="F:G protein-coupled receptor activity"/>
    <property type="evidence" value="ECO:0007669"/>
    <property type="project" value="UniProtKB-KW"/>
</dbReference>
<gene>
    <name evidence="13" type="ORF">GDO78_015495</name>
</gene>
<comment type="caution">
    <text evidence="13">The sequence shown here is derived from an EMBL/GenBank/DDBJ whole genome shotgun (WGS) entry which is preliminary data.</text>
</comment>
<evidence type="ECO:0000256" key="4">
    <source>
        <dbReference type="ARBA" id="ARBA00022606"/>
    </source>
</evidence>
<dbReference type="GO" id="GO:0016020">
    <property type="term" value="C:membrane"/>
    <property type="evidence" value="ECO:0007669"/>
    <property type="project" value="UniProtKB-SubCell"/>
</dbReference>
<feature type="transmembrane region" description="Helical" evidence="12">
    <location>
        <begin position="317"/>
        <end position="337"/>
    </location>
</feature>
<dbReference type="Gene3D" id="1.20.1070.10">
    <property type="entry name" value="Rhodopsin 7-helix transmembrane proteins"/>
    <property type="match status" value="1"/>
</dbReference>
<evidence type="ECO:0000256" key="10">
    <source>
        <dbReference type="ARBA" id="ARBA00023224"/>
    </source>
</evidence>
<organism evidence="13 14">
    <name type="scientific">Eleutherodactylus coqui</name>
    <name type="common">Puerto Rican coqui</name>
    <dbReference type="NCBI Taxonomy" id="57060"/>
    <lineage>
        <taxon>Eukaryota</taxon>
        <taxon>Metazoa</taxon>
        <taxon>Chordata</taxon>
        <taxon>Craniata</taxon>
        <taxon>Vertebrata</taxon>
        <taxon>Euteleostomi</taxon>
        <taxon>Amphibia</taxon>
        <taxon>Batrachia</taxon>
        <taxon>Anura</taxon>
        <taxon>Neobatrachia</taxon>
        <taxon>Hyloidea</taxon>
        <taxon>Eleutherodactylidae</taxon>
        <taxon>Eleutherodactylinae</taxon>
        <taxon>Eleutherodactylus</taxon>
        <taxon>Eleutherodactylus</taxon>
    </lineage>
</organism>
<dbReference type="Proteomes" id="UP000770717">
    <property type="component" value="Unassembled WGS sequence"/>
</dbReference>
<keyword evidence="14" id="KW-1185">Reference proteome</keyword>
<protein>
    <recommendedName>
        <fullName evidence="15">Taste receptor type 2</fullName>
    </recommendedName>
</protein>
<keyword evidence="10" id="KW-0807">Transducer</keyword>
<keyword evidence="8 12" id="KW-0472">Membrane</keyword>
<proteinExistence type="inferred from homology"/>
<evidence type="ECO:0000256" key="11">
    <source>
        <dbReference type="RuleBase" id="RU004423"/>
    </source>
</evidence>
<evidence type="ECO:0000256" key="5">
    <source>
        <dbReference type="ARBA" id="ARBA00022692"/>
    </source>
</evidence>
<sequence length="369" mass="42299">MHRGSSPMVHRGLCAVHCRCQPPDWLESAHVMGRSYEDQLSGSSGPIHQGEDRTAQARLIGRLDAEIRRHHGDEDASNGTGLSFLAGFLINVFIVAVNISEWKKGRMISTADKVITSLEISRMVFQVTCLLNVFRDIYFYRRSVLFFASVLFLELSSIYSSIWLSTLLSVVFFLKISTLHNPFFLRLKILVLNRVLLLIVASIVVSISFAFVYGWMDTFKTPHNSTQETYFNVYTGLNVLTFIFGCTGPLLTYFISSVLLIICLYHHVSRMRSGRNRTSHLDTYYKTIKFTGFSLFCSIVFIIIELTYAYWCDAFGLLGVYFIWQIFPTFHSIYLIYVTTKLRIQVSNMVHMLRRQCGDPEAPVETVFQ</sequence>
<keyword evidence="3" id="KW-0919">Taste</keyword>
<evidence type="ECO:0000256" key="6">
    <source>
        <dbReference type="ARBA" id="ARBA00022989"/>
    </source>
</evidence>
<dbReference type="AlphaFoldDB" id="A0A8J6EDQ6"/>
<comment type="similarity">
    <text evidence="2 11">Belongs to the G-protein coupled receptor T2R family.</text>
</comment>
<evidence type="ECO:0000256" key="3">
    <source>
        <dbReference type="ARBA" id="ARBA00022480"/>
    </source>
</evidence>